<evidence type="ECO:0000256" key="3">
    <source>
        <dbReference type="HAMAP-Rule" id="MF_01111"/>
    </source>
</evidence>
<name>H1L039_9EURY</name>
<protein>
    <recommendedName>
        <fullName evidence="3">UPF0200 protein MetfoDRAFT_1413</fullName>
    </recommendedName>
</protein>
<accession>H1L039</accession>
<proteinExistence type="inferred from homology"/>
<dbReference type="OrthoDB" id="85381at2157"/>
<comment type="similarity">
    <text evidence="3">Belongs to the UPF0200 family.</text>
</comment>
<reference evidence="4 5" key="1">
    <citation type="submission" date="2011-09" db="EMBL/GenBank/DDBJ databases">
        <title>The draft genome of Methanotorris formicicus Mc-S-70.</title>
        <authorList>
            <consortium name="US DOE Joint Genome Institute (JGI-PGF)"/>
            <person name="Lucas S."/>
            <person name="Han J."/>
            <person name="Lapidus A."/>
            <person name="Cheng J.-F."/>
            <person name="Goodwin L."/>
            <person name="Pitluck S."/>
            <person name="Peters L."/>
            <person name="Land M.L."/>
            <person name="Hauser L."/>
            <person name="Sieprawska-Lupa M."/>
            <person name="Takai K."/>
            <person name="Miyazaki J."/>
            <person name="Whitman W."/>
            <person name="Woyke T.J."/>
        </authorList>
    </citation>
    <scope>NUCLEOTIDE SEQUENCE [LARGE SCALE GENOMIC DNA]</scope>
    <source>
        <strain evidence="4 5">Mc-S-70</strain>
    </source>
</reference>
<dbReference type="Gene3D" id="3.40.50.300">
    <property type="entry name" value="P-loop containing nucleotide triphosphate hydrolases"/>
    <property type="match status" value="1"/>
</dbReference>
<dbReference type="InterPro" id="IPR022970">
    <property type="entry name" value="NTP_hydrolase-rel"/>
</dbReference>
<dbReference type="PANTHER" id="PTHR41930">
    <property type="entry name" value="UPF0200 PROTEIN MJ1399"/>
    <property type="match status" value="1"/>
</dbReference>
<dbReference type="AlphaFoldDB" id="H1L039"/>
<evidence type="ECO:0000313" key="5">
    <source>
        <dbReference type="Proteomes" id="UP000003706"/>
    </source>
</evidence>
<evidence type="ECO:0000256" key="2">
    <source>
        <dbReference type="ARBA" id="ARBA00022840"/>
    </source>
</evidence>
<keyword evidence="2 3" id="KW-0067">ATP-binding</keyword>
<dbReference type="PATRIC" id="fig|647171.4.peg.1379"/>
<dbReference type="HAMAP" id="MF_01111">
    <property type="entry name" value="UPF0200"/>
    <property type="match status" value="1"/>
</dbReference>
<sequence>MVKVLIGITGMPGSGKSAIKKIAKKFNIPVVSMGDVVREETRKSGLELTPENVGNMAIKLREMYGKEAIAVPCLKYVEEYFADCDFVIIEGVRSLYEVNYFKKHYPFLTIAIHASPKTRFGRLIKRQREDDAMDWDEFVKRDMRELGFSIGGVIALADYMVVNEENYESYLQELEDTLKKIVDSFKR</sequence>
<keyword evidence="1 3" id="KW-0547">Nucleotide-binding</keyword>
<dbReference type="RefSeq" id="WP_007044842.1">
    <property type="nucleotide sequence ID" value="NZ_AGJL01000037.1"/>
</dbReference>
<evidence type="ECO:0000256" key="1">
    <source>
        <dbReference type="ARBA" id="ARBA00022741"/>
    </source>
</evidence>
<dbReference type="Proteomes" id="UP000003706">
    <property type="component" value="Unassembled WGS sequence"/>
</dbReference>
<gene>
    <name evidence="4" type="ORF">MetfoDRAFT_1413</name>
</gene>
<comment type="caution">
    <text evidence="4">The sequence shown here is derived from an EMBL/GenBank/DDBJ whole genome shotgun (WGS) entry which is preliminary data.</text>
</comment>
<dbReference type="Pfam" id="PF13207">
    <property type="entry name" value="AAA_17"/>
    <property type="match status" value="1"/>
</dbReference>
<feature type="binding site" evidence="3">
    <location>
        <begin position="10"/>
        <end position="17"/>
    </location>
    <ligand>
        <name>ATP</name>
        <dbReference type="ChEBI" id="CHEBI:30616"/>
    </ligand>
</feature>
<dbReference type="InterPro" id="IPR027417">
    <property type="entry name" value="P-loop_NTPase"/>
</dbReference>
<evidence type="ECO:0000313" key="4">
    <source>
        <dbReference type="EMBL" id="EHP85259.1"/>
    </source>
</evidence>
<dbReference type="PANTHER" id="PTHR41930:SF1">
    <property type="entry name" value="DEPHOSPHO-COA KINASE"/>
    <property type="match status" value="1"/>
</dbReference>
<dbReference type="GO" id="GO:0005524">
    <property type="term" value="F:ATP binding"/>
    <property type="evidence" value="ECO:0007669"/>
    <property type="project" value="UniProtKB-UniRule"/>
</dbReference>
<dbReference type="STRING" id="647171.MetfoDRAFT_1413"/>
<dbReference type="EMBL" id="AGJL01000037">
    <property type="protein sequence ID" value="EHP85259.1"/>
    <property type="molecule type" value="Genomic_DNA"/>
</dbReference>
<dbReference type="SUPFAM" id="SSF52540">
    <property type="entry name" value="P-loop containing nucleoside triphosphate hydrolases"/>
    <property type="match status" value="1"/>
</dbReference>
<keyword evidence="5" id="KW-1185">Reference proteome</keyword>
<organism evidence="4 5">
    <name type="scientific">Methanotorris formicicus Mc-S-70</name>
    <dbReference type="NCBI Taxonomy" id="647171"/>
    <lineage>
        <taxon>Archaea</taxon>
        <taxon>Methanobacteriati</taxon>
        <taxon>Methanobacteriota</taxon>
        <taxon>Methanomada group</taxon>
        <taxon>Methanococci</taxon>
        <taxon>Methanococcales</taxon>
        <taxon>Methanocaldococcaceae</taxon>
        <taxon>Methanotorris</taxon>
    </lineage>
</organism>